<organism evidence="2 3">
    <name type="scientific">Pyricularia oryzae</name>
    <name type="common">Rice blast fungus</name>
    <name type="synonym">Magnaporthe oryzae</name>
    <dbReference type="NCBI Taxonomy" id="318829"/>
    <lineage>
        <taxon>Eukaryota</taxon>
        <taxon>Fungi</taxon>
        <taxon>Dikarya</taxon>
        <taxon>Ascomycota</taxon>
        <taxon>Pezizomycotina</taxon>
        <taxon>Sordariomycetes</taxon>
        <taxon>Sordariomycetidae</taxon>
        <taxon>Magnaporthales</taxon>
        <taxon>Pyriculariaceae</taxon>
        <taxon>Pyricularia</taxon>
    </lineage>
</organism>
<dbReference type="InterPro" id="IPR011333">
    <property type="entry name" value="SKP1/BTB/POZ_sf"/>
</dbReference>
<dbReference type="Gene3D" id="3.30.710.10">
    <property type="entry name" value="Potassium Channel Kv1.1, Chain A"/>
    <property type="match status" value="1"/>
</dbReference>
<dbReference type="SUPFAM" id="SSF54695">
    <property type="entry name" value="POZ domain"/>
    <property type="match status" value="1"/>
</dbReference>
<dbReference type="PANTHER" id="PTHR47843">
    <property type="entry name" value="BTB DOMAIN-CONTAINING PROTEIN-RELATED"/>
    <property type="match status" value="1"/>
</dbReference>
<dbReference type="AlphaFoldDB" id="A0A4P7MXN3"/>
<feature type="domain" description="BTB" evidence="1">
    <location>
        <begin position="20"/>
        <end position="81"/>
    </location>
</feature>
<dbReference type="Pfam" id="PF00651">
    <property type="entry name" value="BTB"/>
    <property type="match status" value="1"/>
</dbReference>
<gene>
    <name evidence="2" type="ORF">PoMZ_10527</name>
</gene>
<dbReference type="EMBL" id="CP034204">
    <property type="protein sequence ID" value="QBZ54817.1"/>
    <property type="molecule type" value="Genomic_DNA"/>
</dbReference>
<sequence length="401" mass="45828">MRPLDFVRPLKRYYDKPDFTDIVVKCKDREFQLHRVVLCSQSAYFHTLCTAKFQDSVTSVVTLEDIEGQDFHRVVSFLYTGSYVNLDDESLRLPIPPQITQVTPLETMTQLQNLSGFLGVIDRSYDQDDEEIGPEYAVGYTLSNWYWDSHNVGIHSIEDYSEVTADAVKHALATSAQMYILGERFLIPSLKILALKHFGAAVTIAEADVATMGSKGLGPGDGLDFAFLGRLVENVYTFTMDKDLALREPLCRLLVPCLKDGSMQDNWDLFPSRMTGYCDFTRGIMRYSMMTIIRDPRQFLDEISHNYYATSMNYGYCPKCEELTDYRGRQNPSLAKDEDKEIVQTHPAWPVLGEGSDLRNLLHWTCVFCDSQFCPNQKHNFSKPKTLAWMRAERAAITLKN</sequence>
<reference evidence="2 3" key="1">
    <citation type="journal article" date="2019" name="Mol. Biol. Evol.">
        <title>Blast fungal genomes show frequent chromosomal changes, gene gains and losses, and effector gene turnover.</title>
        <authorList>
            <person name="Gomez Luciano L.B."/>
            <person name="Jason Tsai I."/>
            <person name="Chuma I."/>
            <person name="Tosa Y."/>
            <person name="Chen Y.H."/>
            <person name="Li J.Y."/>
            <person name="Li M.Y."/>
            <person name="Jade Lu M.Y."/>
            <person name="Nakayashiki H."/>
            <person name="Li W.H."/>
        </authorList>
    </citation>
    <scope>NUCLEOTIDE SEQUENCE [LARGE SCALE GENOMIC DNA]</scope>
    <source>
        <strain evidence="2">MZ5-1-6</strain>
    </source>
</reference>
<evidence type="ECO:0000313" key="3">
    <source>
        <dbReference type="Proteomes" id="UP000294847"/>
    </source>
</evidence>
<proteinExistence type="predicted"/>
<name>A0A4P7MXN3_PYROR</name>
<dbReference type="SMART" id="SM00225">
    <property type="entry name" value="BTB"/>
    <property type="match status" value="1"/>
</dbReference>
<protein>
    <recommendedName>
        <fullName evidence="1">BTB domain-containing protein</fullName>
    </recommendedName>
</protein>
<dbReference type="InterPro" id="IPR000210">
    <property type="entry name" value="BTB/POZ_dom"/>
</dbReference>
<dbReference type="PROSITE" id="PS50097">
    <property type="entry name" value="BTB"/>
    <property type="match status" value="1"/>
</dbReference>
<dbReference type="Proteomes" id="UP000294847">
    <property type="component" value="Chromosome 1"/>
</dbReference>
<dbReference type="PANTHER" id="PTHR47843:SF5">
    <property type="entry name" value="BTB_POZ DOMAIN PROTEIN"/>
    <property type="match status" value="1"/>
</dbReference>
<evidence type="ECO:0000259" key="1">
    <source>
        <dbReference type="PROSITE" id="PS50097"/>
    </source>
</evidence>
<evidence type="ECO:0000313" key="2">
    <source>
        <dbReference type="EMBL" id="QBZ54817.1"/>
    </source>
</evidence>
<dbReference type="CDD" id="cd18186">
    <property type="entry name" value="BTB_POZ_ZBTB_KLHL-like"/>
    <property type="match status" value="1"/>
</dbReference>
<accession>A0A4P7MXN3</accession>